<evidence type="ECO:0000256" key="2">
    <source>
        <dbReference type="ARBA" id="ARBA00022741"/>
    </source>
</evidence>
<dbReference type="Pfam" id="PF05491">
    <property type="entry name" value="WHD_RuvB"/>
    <property type="match status" value="1"/>
</dbReference>
<dbReference type="InterPro" id="IPR036390">
    <property type="entry name" value="WH_DNA-bd_sf"/>
</dbReference>
<comment type="catalytic activity">
    <reaction evidence="9">
        <text>ATP + H2O = ADP + phosphate + H(+)</text>
        <dbReference type="Rhea" id="RHEA:13065"/>
        <dbReference type="ChEBI" id="CHEBI:15377"/>
        <dbReference type="ChEBI" id="CHEBI:15378"/>
        <dbReference type="ChEBI" id="CHEBI:30616"/>
        <dbReference type="ChEBI" id="CHEBI:43474"/>
        <dbReference type="ChEBI" id="CHEBI:456216"/>
    </reaction>
</comment>
<feature type="domain" description="AAA+ ATPase" evidence="10">
    <location>
        <begin position="55"/>
        <end position="187"/>
    </location>
</feature>
<feature type="binding site" evidence="9">
    <location>
        <position position="176"/>
    </location>
    <ligand>
        <name>ATP</name>
        <dbReference type="ChEBI" id="CHEBI:30616"/>
    </ligand>
</feature>
<comment type="function">
    <text evidence="9">The RuvA-RuvB-RuvC complex processes Holliday junction (HJ) DNA during genetic recombination and DNA repair, while the RuvA-RuvB complex plays an important role in the rescue of blocked DNA replication forks via replication fork reversal (RFR). RuvA specifically binds to HJ cruciform DNA, conferring on it an open structure. The RuvB hexamer acts as an ATP-dependent pump, pulling dsDNA into and through the RuvAB complex. RuvB forms 2 homohexamers on either side of HJ DNA bound by 1 or 2 RuvA tetramers; 4 subunits per hexamer contact DNA at a time. Coordinated motions by a converter formed by DNA-disengaged RuvB subunits stimulates ATP hydrolysis and nucleotide exchange. Immobilization of the converter enables RuvB to convert the ATP-contained energy into a lever motion, pulling 2 nucleotides of DNA out of the RuvA tetramer per ATP hydrolyzed, thus driving DNA branch migration. The RuvB motors rotate together with the DNA substrate, which together with the progressing nucleotide cycle form the mechanistic basis for DNA recombination by continuous HJ branch migration. Branch migration allows RuvC to scan DNA until it finds its consensus sequence, where it cleaves and resolves cruciform DNA.</text>
</comment>
<dbReference type="EC" id="3.6.4.-" evidence="9"/>
<dbReference type="InterPro" id="IPR008823">
    <property type="entry name" value="RuvB_wg_C"/>
</dbReference>
<evidence type="ECO:0000256" key="5">
    <source>
        <dbReference type="ARBA" id="ARBA00022840"/>
    </source>
</evidence>
<dbReference type="InterPro" id="IPR027417">
    <property type="entry name" value="P-loop_NTPase"/>
</dbReference>
<feature type="binding site" evidence="9">
    <location>
        <begin position="133"/>
        <end position="135"/>
    </location>
    <ligand>
        <name>ATP</name>
        <dbReference type="ChEBI" id="CHEBI:30616"/>
    </ligand>
</feature>
<dbReference type="GO" id="GO:0048476">
    <property type="term" value="C:Holliday junction resolvase complex"/>
    <property type="evidence" value="ECO:0007669"/>
    <property type="project" value="UniProtKB-UniRule"/>
</dbReference>
<gene>
    <name evidence="9 11" type="primary">ruvB</name>
    <name evidence="11" type="ORF">E7027_06200</name>
</gene>
<comment type="subunit">
    <text evidence="9">Homohexamer. Forms an RuvA(8)-RuvB(12)-Holliday junction (HJ) complex. HJ DNA is sandwiched between 2 RuvA tetramers; dsDNA enters through RuvA and exits via RuvB. An RuvB hexamer assembles on each DNA strand where it exits the tetramer. Each RuvB hexamer is contacted by two RuvA subunits (via domain III) on 2 adjacent RuvB subunits; this complex drives branch migration. In the full resolvosome a probable DNA-RuvA(4)-RuvB(12)-RuvC(2) complex forms which resolves the HJ.</text>
</comment>
<evidence type="ECO:0000313" key="11">
    <source>
        <dbReference type="EMBL" id="MBE6421695.1"/>
    </source>
</evidence>
<comment type="subcellular location">
    <subcellularLocation>
        <location evidence="9">Cytoplasm</location>
    </subcellularLocation>
</comment>
<comment type="caution">
    <text evidence="9">Lacks conserved residue(s) required for the propagation of feature annotation.</text>
</comment>
<dbReference type="Proteomes" id="UP000725649">
    <property type="component" value="Unassembled WGS sequence"/>
</dbReference>
<evidence type="ECO:0000256" key="3">
    <source>
        <dbReference type="ARBA" id="ARBA00022763"/>
    </source>
</evidence>
<proteinExistence type="inferred from homology"/>
<feature type="region of interest" description="Head domain (RuvB-H)" evidence="9">
    <location>
        <begin position="260"/>
        <end position="340"/>
    </location>
</feature>
<evidence type="ECO:0000259" key="10">
    <source>
        <dbReference type="SMART" id="SM00382"/>
    </source>
</evidence>
<dbReference type="GO" id="GO:0006281">
    <property type="term" value="P:DNA repair"/>
    <property type="evidence" value="ECO:0007669"/>
    <property type="project" value="UniProtKB-UniRule"/>
</dbReference>
<reference evidence="11" key="1">
    <citation type="submission" date="2019-04" db="EMBL/GenBank/DDBJ databases">
        <title>Evolution of Biomass-Degrading Anaerobic Consortia Revealed by Metagenomics.</title>
        <authorList>
            <person name="Peng X."/>
        </authorList>
    </citation>
    <scope>NUCLEOTIDE SEQUENCE</scope>
    <source>
        <strain evidence="11">SIG66</strain>
    </source>
</reference>
<name>A0A928DQQ7_9BACT</name>
<evidence type="ECO:0000256" key="4">
    <source>
        <dbReference type="ARBA" id="ARBA00022801"/>
    </source>
</evidence>
<feature type="binding site" evidence="9">
    <location>
        <position position="315"/>
    </location>
    <ligand>
        <name>DNA</name>
        <dbReference type="ChEBI" id="CHEBI:16991"/>
    </ligand>
</feature>
<comment type="domain">
    <text evidence="9">Has 3 domains, the large (RuvB-L) and small ATPase (RuvB-S) domains and the C-terminal head (RuvB-H) domain. The head domain binds DNA, while the ATPase domains jointly bind ATP, ADP or are empty depending on the state of the subunit in the translocation cycle. During a single DNA translocation step the structure of each domain remains the same, but their relative positions change.</text>
</comment>
<dbReference type="GO" id="GO:0009378">
    <property type="term" value="F:four-way junction helicase activity"/>
    <property type="evidence" value="ECO:0007669"/>
    <property type="project" value="InterPro"/>
</dbReference>
<evidence type="ECO:0000256" key="6">
    <source>
        <dbReference type="ARBA" id="ARBA00023125"/>
    </source>
</evidence>
<dbReference type="NCBIfam" id="NF000868">
    <property type="entry name" value="PRK00080.1"/>
    <property type="match status" value="1"/>
</dbReference>
<keyword evidence="7 9" id="KW-0233">DNA recombination</keyword>
<accession>A0A928DQQ7</accession>
<feature type="binding site" evidence="9">
    <location>
        <position position="24"/>
    </location>
    <ligand>
        <name>ATP</name>
        <dbReference type="ChEBI" id="CHEBI:30616"/>
    </ligand>
</feature>
<feature type="binding site" evidence="9">
    <location>
        <position position="70"/>
    </location>
    <ligand>
        <name>ATP</name>
        <dbReference type="ChEBI" id="CHEBI:30616"/>
    </ligand>
</feature>
<dbReference type="InterPro" id="IPR008824">
    <property type="entry name" value="RuvB-like_N"/>
</dbReference>
<dbReference type="GO" id="GO:0000400">
    <property type="term" value="F:four-way junction DNA binding"/>
    <property type="evidence" value="ECO:0007669"/>
    <property type="project" value="UniProtKB-UniRule"/>
</dbReference>
<dbReference type="Pfam" id="PF17864">
    <property type="entry name" value="AAA_lid_4"/>
    <property type="match status" value="1"/>
</dbReference>
<dbReference type="InterPro" id="IPR036388">
    <property type="entry name" value="WH-like_DNA-bd_sf"/>
</dbReference>
<dbReference type="GO" id="GO:0005737">
    <property type="term" value="C:cytoplasm"/>
    <property type="evidence" value="ECO:0007669"/>
    <property type="project" value="UniProtKB-SubCell"/>
</dbReference>
<dbReference type="Pfam" id="PF05496">
    <property type="entry name" value="RuvB_N"/>
    <property type="match status" value="1"/>
</dbReference>
<protein>
    <recommendedName>
        <fullName evidence="9">Holliday junction branch migration complex subunit RuvB</fullName>
        <ecNumber evidence="9">3.6.4.-</ecNumber>
    </recommendedName>
</protein>
<sequence>MSNQNEILDVTQLPEESAGMEAALRPATLKEFVGQEKLKDNLRIFIDAAKSRKEALDHCLFYAPPGLGKTTLANILAHEMGVNIKVTSGPVLARPGDLAAMLTTELAEGDILFIDEIHRLNPAVEEALYPAMEDFTFFINTGKGAGSTTLKLAVPRFTLVGATTRSGLLTGPLRDRFGIVFNLGFYEVPEITDILERSAGLLGIEADREGLTELAKRSRGTPRIANRLLRRARDFAQVKGKGIITYEIAQMAMDSLDIDCEGLDSVDKRILEALIDRFSGGPVGVENLAIAVSESVDTLTDVIEPFLIKAGFIARTPRGRVATRKAYEHLGRKLQTELLF</sequence>
<feature type="binding site" evidence="9">
    <location>
        <position position="70"/>
    </location>
    <ligand>
        <name>Mg(2+)</name>
        <dbReference type="ChEBI" id="CHEBI:18420"/>
    </ligand>
</feature>
<dbReference type="Gene3D" id="1.10.8.60">
    <property type="match status" value="1"/>
</dbReference>
<keyword evidence="3 9" id="KW-0227">DNA damage</keyword>
<dbReference type="GO" id="GO:0016787">
    <property type="term" value="F:hydrolase activity"/>
    <property type="evidence" value="ECO:0007669"/>
    <property type="project" value="UniProtKB-KW"/>
</dbReference>
<dbReference type="PANTHER" id="PTHR42848">
    <property type="match status" value="1"/>
</dbReference>
<dbReference type="SUPFAM" id="SSF52540">
    <property type="entry name" value="P-loop containing nucleoside triphosphate hydrolases"/>
    <property type="match status" value="1"/>
</dbReference>
<feature type="binding site" evidence="9">
    <location>
        <position position="223"/>
    </location>
    <ligand>
        <name>ATP</name>
        <dbReference type="ChEBI" id="CHEBI:30616"/>
    </ligand>
</feature>
<dbReference type="NCBIfam" id="TIGR00635">
    <property type="entry name" value="ruvB"/>
    <property type="match status" value="1"/>
</dbReference>
<feature type="binding site" evidence="9">
    <location>
        <position position="69"/>
    </location>
    <ligand>
        <name>ATP</name>
        <dbReference type="ChEBI" id="CHEBI:30616"/>
    </ligand>
</feature>
<feature type="binding site" evidence="9">
    <location>
        <position position="186"/>
    </location>
    <ligand>
        <name>ATP</name>
        <dbReference type="ChEBI" id="CHEBI:30616"/>
    </ligand>
</feature>
<dbReference type="GO" id="GO:0005524">
    <property type="term" value="F:ATP binding"/>
    <property type="evidence" value="ECO:0007669"/>
    <property type="project" value="UniProtKB-UniRule"/>
</dbReference>
<dbReference type="Gene3D" id="3.40.50.300">
    <property type="entry name" value="P-loop containing nucleotide triphosphate hydrolases"/>
    <property type="match status" value="1"/>
</dbReference>
<dbReference type="CDD" id="cd00009">
    <property type="entry name" value="AAA"/>
    <property type="match status" value="1"/>
</dbReference>
<feature type="binding site" evidence="9">
    <location>
        <position position="71"/>
    </location>
    <ligand>
        <name>ATP</name>
        <dbReference type="ChEBI" id="CHEBI:30616"/>
    </ligand>
</feature>
<dbReference type="InterPro" id="IPR041445">
    <property type="entry name" value="AAA_lid_4"/>
</dbReference>
<organism evidence="11 12">
    <name type="scientific">Candidatus Avelusimicrobium gallicola</name>
    <dbReference type="NCBI Taxonomy" id="2562704"/>
    <lineage>
        <taxon>Bacteria</taxon>
        <taxon>Pseudomonadati</taxon>
        <taxon>Elusimicrobiota</taxon>
        <taxon>Elusimicrobia</taxon>
        <taxon>Elusimicrobiales</taxon>
        <taxon>Elusimicrobiaceae</taxon>
        <taxon>Candidatus Avelusimicrobium</taxon>
    </lineage>
</organism>
<dbReference type="SMART" id="SM00382">
    <property type="entry name" value="AAA"/>
    <property type="match status" value="1"/>
</dbReference>
<evidence type="ECO:0000256" key="8">
    <source>
        <dbReference type="ARBA" id="ARBA00023204"/>
    </source>
</evidence>
<dbReference type="GO" id="GO:0006310">
    <property type="term" value="P:DNA recombination"/>
    <property type="evidence" value="ECO:0007669"/>
    <property type="project" value="UniProtKB-UniRule"/>
</dbReference>
<keyword evidence="11" id="KW-0347">Helicase</keyword>
<dbReference type="EMBL" id="SUVG01000007">
    <property type="protein sequence ID" value="MBE6421695.1"/>
    <property type="molecule type" value="Genomic_DNA"/>
</dbReference>
<comment type="similarity">
    <text evidence="9">Belongs to the RuvB family.</text>
</comment>
<evidence type="ECO:0000256" key="7">
    <source>
        <dbReference type="ARBA" id="ARBA00023172"/>
    </source>
</evidence>
<keyword evidence="2 9" id="KW-0547">Nucleotide-binding</keyword>
<dbReference type="Gene3D" id="1.10.10.10">
    <property type="entry name" value="Winged helix-like DNA-binding domain superfamily/Winged helix DNA-binding domain"/>
    <property type="match status" value="1"/>
</dbReference>
<dbReference type="InterPro" id="IPR003593">
    <property type="entry name" value="AAA+_ATPase"/>
</dbReference>
<keyword evidence="8 9" id="KW-0234">DNA repair</keyword>
<dbReference type="PANTHER" id="PTHR42848:SF1">
    <property type="entry name" value="HOLLIDAY JUNCTION BRANCH MIGRATION COMPLEX SUBUNIT RUVB"/>
    <property type="match status" value="1"/>
</dbReference>
<feature type="binding site" evidence="9">
    <location>
        <position position="320"/>
    </location>
    <ligand>
        <name>DNA</name>
        <dbReference type="ChEBI" id="CHEBI:16991"/>
    </ligand>
</feature>
<evidence type="ECO:0000256" key="1">
    <source>
        <dbReference type="ARBA" id="ARBA00022490"/>
    </source>
</evidence>
<dbReference type="InterPro" id="IPR004605">
    <property type="entry name" value="DNA_helicase_Holl-junc_RuvB"/>
</dbReference>
<evidence type="ECO:0000256" key="9">
    <source>
        <dbReference type="HAMAP-Rule" id="MF_00016"/>
    </source>
</evidence>
<keyword evidence="5 9" id="KW-0067">ATP-binding</keyword>
<evidence type="ECO:0000313" key="12">
    <source>
        <dbReference type="Proteomes" id="UP000725649"/>
    </source>
</evidence>
<feature type="binding site" evidence="9">
    <location>
        <position position="66"/>
    </location>
    <ligand>
        <name>ATP</name>
        <dbReference type="ChEBI" id="CHEBI:30616"/>
    </ligand>
</feature>
<dbReference type="SUPFAM" id="SSF46785">
    <property type="entry name" value="Winged helix' DNA-binding domain"/>
    <property type="match status" value="1"/>
</dbReference>
<dbReference type="HAMAP" id="MF_00016">
    <property type="entry name" value="DNA_HJ_migration_RuvB"/>
    <property type="match status" value="1"/>
</dbReference>
<feature type="region of interest" description="Small ATPAse domain (RuvB-S)" evidence="9">
    <location>
        <begin position="187"/>
        <end position="257"/>
    </location>
</feature>
<dbReference type="AlphaFoldDB" id="A0A928DQQ7"/>
<comment type="caution">
    <text evidence="11">The sequence shown here is derived from an EMBL/GenBank/DDBJ whole genome shotgun (WGS) entry which is preliminary data.</text>
</comment>
<keyword evidence="1 9" id="KW-0963">Cytoplasm</keyword>
<keyword evidence="6 9" id="KW-0238">DNA-binding</keyword>
<keyword evidence="4 9" id="KW-0378">Hydrolase</keyword>
<feature type="binding site" evidence="9">
    <location>
        <position position="25"/>
    </location>
    <ligand>
        <name>ATP</name>
        <dbReference type="ChEBI" id="CHEBI:30616"/>
    </ligand>
</feature>